<keyword evidence="4" id="KW-0411">Iron-sulfur</keyword>
<dbReference type="GO" id="GO:0046872">
    <property type="term" value="F:metal ion binding"/>
    <property type="evidence" value="ECO:0007669"/>
    <property type="project" value="UniProtKB-KW"/>
</dbReference>
<dbReference type="SFLD" id="SFLDG01067">
    <property type="entry name" value="SPASM/twitch_domain_containing"/>
    <property type="match status" value="1"/>
</dbReference>
<dbReference type="SFLD" id="SFLDS00029">
    <property type="entry name" value="Radical_SAM"/>
    <property type="match status" value="2"/>
</dbReference>
<comment type="caution">
    <text evidence="6">The sequence shown here is derived from an EMBL/GenBank/DDBJ whole genome shotgun (WGS) entry which is preliminary data.</text>
</comment>
<evidence type="ECO:0000259" key="5">
    <source>
        <dbReference type="PROSITE" id="PS51918"/>
    </source>
</evidence>
<evidence type="ECO:0000256" key="3">
    <source>
        <dbReference type="ARBA" id="ARBA00023004"/>
    </source>
</evidence>
<dbReference type="InterPro" id="IPR012840">
    <property type="entry name" value="NrdG2"/>
</dbReference>
<evidence type="ECO:0000256" key="1">
    <source>
        <dbReference type="ARBA" id="ARBA00022691"/>
    </source>
</evidence>
<evidence type="ECO:0000256" key="4">
    <source>
        <dbReference type="ARBA" id="ARBA00023014"/>
    </source>
</evidence>
<dbReference type="Pfam" id="PF04055">
    <property type="entry name" value="Radical_SAM"/>
    <property type="match status" value="1"/>
</dbReference>
<reference evidence="6 7" key="1">
    <citation type="journal article" date="2016" name="Sci. Rep.">
        <title>Metabolic traits of an uncultured archaeal lineage -MSBL1- from brine pools of the Red Sea.</title>
        <authorList>
            <person name="Mwirichia R."/>
            <person name="Alam I."/>
            <person name="Rashid M."/>
            <person name="Vinu M."/>
            <person name="Ba-Alawi W."/>
            <person name="Anthony Kamau A."/>
            <person name="Kamanda Ngugi D."/>
            <person name="Goker M."/>
            <person name="Klenk H.P."/>
            <person name="Bajic V."/>
            <person name="Stingl U."/>
        </authorList>
    </citation>
    <scope>NUCLEOTIDE SEQUENCE [LARGE SCALE GENOMIC DNA]</scope>
    <source>
        <strain evidence="6">SCGC-AAA261C02</strain>
    </source>
</reference>
<dbReference type="AlphaFoldDB" id="A0A133V0Y3"/>
<dbReference type="GO" id="GO:0003824">
    <property type="term" value="F:catalytic activity"/>
    <property type="evidence" value="ECO:0007669"/>
    <property type="project" value="InterPro"/>
</dbReference>
<evidence type="ECO:0000256" key="2">
    <source>
        <dbReference type="ARBA" id="ARBA00022723"/>
    </source>
</evidence>
<dbReference type="InterPro" id="IPR013785">
    <property type="entry name" value="Aldolase_TIM"/>
</dbReference>
<keyword evidence="3" id="KW-0408">Iron</keyword>
<sequence>MKKPHSKKSLSENRCNRMKLRGLLPLSLIEYPGKMVAVVWTGGCNFRCPFCYNRDLVLNPTSIDPVSEGEVLGLLKRREKWLDGLAITGGEPTIHEDLPEFIKRVKDLDFLVSIETNGSNLEMLKKLIEDELVDYIALDVKAPLDWDRYKTVAGMDDKNKFEEVLKSVKLLKEGKVDYEFRTTFVPNLLDGEDIITIAEQLKGVKRYALQQFTPRNTINEKFEKLEPIAQEELEKIGEKIEDMFQDFRIRGI</sequence>
<dbReference type="EMBL" id="LHXW01000013">
    <property type="protein sequence ID" value="KXB00110.1"/>
    <property type="molecule type" value="Genomic_DNA"/>
</dbReference>
<dbReference type="NCBIfam" id="TIGR02495">
    <property type="entry name" value="NrdG2"/>
    <property type="match status" value="1"/>
</dbReference>
<accession>A0A133V0Y3</accession>
<keyword evidence="1" id="KW-0949">S-adenosyl-L-methionine</keyword>
<dbReference type="InterPro" id="IPR058240">
    <property type="entry name" value="rSAM_sf"/>
</dbReference>
<dbReference type="PANTHER" id="PTHR11228:SF27">
    <property type="entry name" value="GLYCYL-RADICAL ENZYME ACTIVATING ENZYME MJ1227-RELATED"/>
    <property type="match status" value="1"/>
</dbReference>
<dbReference type="Proteomes" id="UP000070520">
    <property type="component" value="Unassembled WGS sequence"/>
</dbReference>
<proteinExistence type="predicted"/>
<protein>
    <recommendedName>
        <fullName evidence="5">Radical SAM core domain-containing protein</fullName>
    </recommendedName>
</protein>
<dbReference type="PATRIC" id="fig|1698272.3.peg.145"/>
<dbReference type="InterPro" id="IPR006638">
    <property type="entry name" value="Elp3/MiaA/NifB-like_rSAM"/>
</dbReference>
<keyword evidence="2" id="KW-0479">Metal-binding</keyword>
<dbReference type="SFLD" id="SFLDG01094">
    <property type="entry name" value="Uncharacterised_Radical_SAM_Su"/>
    <property type="match status" value="1"/>
</dbReference>
<dbReference type="PANTHER" id="PTHR11228">
    <property type="entry name" value="RADICAL SAM DOMAIN PROTEIN"/>
    <property type="match status" value="1"/>
</dbReference>
<keyword evidence="7" id="KW-1185">Reference proteome</keyword>
<feature type="domain" description="Radical SAM core" evidence="5">
    <location>
        <begin position="30"/>
        <end position="252"/>
    </location>
</feature>
<evidence type="ECO:0000313" key="6">
    <source>
        <dbReference type="EMBL" id="KXB00110.1"/>
    </source>
</evidence>
<name>A0A133V0Y3_9EURY</name>
<gene>
    <name evidence="6" type="ORF">AKJ42_01695</name>
</gene>
<dbReference type="Gene3D" id="3.20.20.70">
    <property type="entry name" value="Aldolase class I"/>
    <property type="match status" value="1"/>
</dbReference>
<organism evidence="6 7">
    <name type="scientific">candidate division MSBL1 archaeon SCGC-AAA261C02</name>
    <dbReference type="NCBI Taxonomy" id="1698272"/>
    <lineage>
        <taxon>Archaea</taxon>
        <taxon>Methanobacteriati</taxon>
        <taxon>Methanobacteriota</taxon>
        <taxon>candidate division MSBL1</taxon>
    </lineage>
</organism>
<evidence type="ECO:0000313" key="7">
    <source>
        <dbReference type="Proteomes" id="UP000070520"/>
    </source>
</evidence>
<dbReference type="InterPro" id="IPR050377">
    <property type="entry name" value="Radical_SAM_PqqE_MftC-like"/>
</dbReference>
<dbReference type="CDD" id="cd01335">
    <property type="entry name" value="Radical_SAM"/>
    <property type="match status" value="1"/>
</dbReference>
<dbReference type="PROSITE" id="PS51918">
    <property type="entry name" value="RADICAL_SAM"/>
    <property type="match status" value="1"/>
</dbReference>
<dbReference type="SUPFAM" id="SSF102114">
    <property type="entry name" value="Radical SAM enzymes"/>
    <property type="match status" value="1"/>
</dbReference>
<dbReference type="GO" id="GO:0051536">
    <property type="term" value="F:iron-sulfur cluster binding"/>
    <property type="evidence" value="ECO:0007669"/>
    <property type="project" value="UniProtKB-KW"/>
</dbReference>
<dbReference type="InterPro" id="IPR007197">
    <property type="entry name" value="rSAM"/>
</dbReference>
<dbReference type="SMART" id="SM00729">
    <property type="entry name" value="Elp3"/>
    <property type="match status" value="1"/>
</dbReference>